<dbReference type="PROSITE" id="PS00098">
    <property type="entry name" value="THIOLASE_1"/>
    <property type="match status" value="1"/>
</dbReference>
<sequence length="406" mass="41984">MSASPSIVIASVARTPIAKFMGSFSSLKGSELAAAVIKGALAKLPVEHITISEAIMGNVVSAGMGQAPTRQAVMFAGLAESTVCTTINKVCASGMKSVMLASQTLAYSSSGGGGGGGGNAILAGGFESMSNIPHYLSNSRSGTALGNATLVDGVIHDGLWDLYNDQHMGMCGEKCAKEYGITREDQDAYAIESYRRSVAALEKGVFEEVIPVEVPPKRRGGDPIIVSQDEEPTSVKLHKLPSLMPAFYRENGTVTAANASSLNDGACAIVLMTEEDAISKGIEPLARIRGFGDAEQAPVDFTTTPSLAVPVALKNAGCNLDDVDYHEINEAFSVVALANIQLLNLDPAKVNVFGGAVSLGHPIGMSGARIIGTLYDVLKQKDGSIGCASICNGGGGASAIVIERMK</sequence>
<dbReference type="PIRSF" id="PIRSF000429">
    <property type="entry name" value="Ac-CoA_Ac_transf"/>
    <property type="match status" value="1"/>
</dbReference>
<dbReference type="OrthoDB" id="5404651at2759"/>
<dbReference type="Proteomes" id="UP000693970">
    <property type="component" value="Unassembled WGS sequence"/>
</dbReference>
<evidence type="ECO:0000256" key="4">
    <source>
        <dbReference type="RuleBase" id="RU003557"/>
    </source>
</evidence>
<evidence type="ECO:0000256" key="1">
    <source>
        <dbReference type="ARBA" id="ARBA00010982"/>
    </source>
</evidence>
<dbReference type="GO" id="GO:0006635">
    <property type="term" value="P:fatty acid beta-oxidation"/>
    <property type="evidence" value="ECO:0007669"/>
    <property type="project" value="TreeGrafter"/>
</dbReference>
<comment type="similarity">
    <text evidence="1 4">Belongs to the thiolase-like superfamily. Thiolase family.</text>
</comment>
<feature type="domain" description="Thiolase N-terminal" evidence="5">
    <location>
        <begin position="7"/>
        <end position="275"/>
    </location>
</feature>
<gene>
    <name evidence="7" type="ORF">IV203_012933</name>
</gene>
<dbReference type="AlphaFoldDB" id="A0A9K3M427"/>
<dbReference type="InterPro" id="IPR020617">
    <property type="entry name" value="Thiolase_C"/>
</dbReference>
<keyword evidence="8" id="KW-1185">Reference proteome</keyword>
<dbReference type="Pfam" id="PF02803">
    <property type="entry name" value="Thiolase_C"/>
    <property type="match status" value="1"/>
</dbReference>
<organism evidence="7 8">
    <name type="scientific">Nitzschia inconspicua</name>
    <dbReference type="NCBI Taxonomy" id="303405"/>
    <lineage>
        <taxon>Eukaryota</taxon>
        <taxon>Sar</taxon>
        <taxon>Stramenopiles</taxon>
        <taxon>Ochrophyta</taxon>
        <taxon>Bacillariophyta</taxon>
        <taxon>Bacillariophyceae</taxon>
        <taxon>Bacillariophycidae</taxon>
        <taxon>Bacillariales</taxon>
        <taxon>Bacillariaceae</taxon>
        <taxon>Nitzschia</taxon>
    </lineage>
</organism>
<evidence type="ECO:0000259" key="6">
    <source>
        <dbReference type="Pfam" id="PF02803"/>
    </source>
</evidence>
<evidence type="ECO:0000313" key="7">
    <source>
        <dbReference type="EMBL" id="KAG7373838.1"/>
    </source>
</evidence>
<comment type="caution">
    <text evidence="7">The sequence shown here is derived from an EMBL/GenBank/DDBJ whole genome shotgun (WGS) entry which is preliminary data.</text>
</comment>
<dbReference type="GO" id="GO:0003985">
    <property type="term" value="F:acetyl-CoA C-acetyltransferase activity"/>
    <property type="evidence" value="ECO:0007669"/>
    <property type="project" value="TreeGrafter"/>
</dbReference>
<dbReference type="GO" id="GO:0005739">
    <property type="term" value="C:mitochondrion"/>
    <property type="evidence" value="ECO:0007669"/>
    <property type="project" value="TreeGrafter"/>
</dbReference>
<reference evidence="7" key="1">
    <citation type="journal article" date="2021" name="Sci. Rep.">
        <title>Diploid genomic architecture of Nitzschia inconspicua, an elite biomass production diatom.</title>
        <authorList>
            <person name="Oliver A."/>
            <person name="Podell S."/>
            <person name="Pinowska A."/>
            <person name="Traller J.C."/>
            <person name="Smith S.R."/>
            <person name="McClure R."/>
            <person name="Beliaev A."/>
            <person name="Bohutskyi P."/>
            <person name="Hill E.A."/>
            <person name="Rabines A."/>
            <person name="Zheng H."/>
            <person name="Allen L.Z."/>
            <person name="Kuo A."/>
            <person name="Grigoriev I.V."/>
            <person name="Allen A.E."/>
            <person name="Hazlebeck D."/>
            <person name="Allen E.E."/>
        </authorList>
    </citation>
    <scope>NUCLEOTIDE SEQUENCE</scope>
    <source>
        <strain evidence="7">Hildebrandi</strain>
    </source>
</reference>
<dbReference type="EMBL" id="JAGRRH010000001">
    <property type="protein sequence ID" value="KAG7373838.1"/>
    <property type="molecule type" value="Genomic_DNA"/>
</dbReference>
<evidence type="ECO:0000256" key="2">
    <source>
        <dbReference type="ARBA" id="ARBA00022679"/>
    </source>
</evidence>
<dbReference type="InterPro" id="IPR020616">
    <property type="entry name" value="Thiolase_N"/>
</dbReference>
<proteinExistence type="inferred from homology"/>
<reference evidence="7" key="2">
    <citation type="submission" date="2021-04" db="EMBL/GenBank/DDBJ databases">
        <authorList>
            <person name="Podell S."/>
        </authorList>
    </citation>
    <scope>NUCLEOTIDE SEQUENCE</scope>
    <source>
        <strain evidence="7">Hildebrandi</strain>
    </source>
</reference>
<dbReference type="NCBIfam" id="TIGR01930">
    <property type="entry name" value="AcCoA-C-Actrans"/>
    <property type="match status" value="1"/>
</dbReference>
<dbReference type="InterPro" id="IPR002155">
    <property type="entry name" value="Thiolase"/>
</dbReference>
<dbReference type="InterPro" id="IPR020615">
    <property type="entry name" value="Thiolase_acyl_enz_int_AS"/>
</dbReference>
<evidence type="ECO:0000313" key="8">
    <source>
        <dbReference type="Proteomes" id="UP000693970"/>
    </source>
</evidence>
<dbReference type="InterPro" id="IPR020613">
    <property type="entry name" value="Thiolase_CS"/>
</dbReference>
<feature type="domain" description="Thiolase C-terminal" evidence="6">
    <location>
        <begin position="283"/>
        <end position="404"/>
    </location>
</feature>
<dbReference type="PANTHER" id="PTHR18919">
    <property type="entry name" value="ACETYL-COA C-ACYLTRANSFERASE"/>
    <property type="match status" value="1"/>
</dbReference>
<dbReference type="Pfam" id="PF00108">
    <property type="entry name" value="Thiolase_N"/>
    <property type="match status" value="1"/>
</dbReference>
<evidence type="ECO:0000256" key="3">
    <source>
        <dbReference type="ARBA" id="ARBA00023315"/>
    </source>
</evidence>
<protein>
    <submittedName>
        <fullName evidence="7">Acetyl-CoA c-acetyltransferase</fullName>
    </submittedName>
</protein>
<dbReference type="FunFam" id="3.40.47.10:FF:000007">
    <property type="entry name" value="acetyl-CoA acetyltransferase, mitochondrial"/>
    <property type="match status" value="1"/>
</dbReference>
<keyword evidence="3 4" id="KW-0012">Acyltransferase</keyword>
<accession>A0A9K3M427</accession>
<dbReference type="PROSITE" id="PS00737">
    <property type="entry name" value="THIOLASE_2"/>
    <property type="match status" value="1"/>
</dbReference>
<name>A0A9K3M427_9STRA</name>
<evidence type="ECO:0000259" key="5">
    <source>
        <dbReference type="Pfam" id="PF00108"/>
    </source>
</evidence>
<dbReference type="PANTHER" id="PTHR18919:SF156">
    <property type="entry name" value="ACETYL-COA ACETYLTRANSFERASE, MITOCHONDRIAL"/>
    <property type="match status" value="1"/>
</dbReference>
<dbReference type="CDD" id="cd00751">
    <property type="entry name" value="thiolase"/>
    <property type="match status" value="1"/>
</dbReference>
<keyword evidence="2 4" id="KW-0808">Transferase</keyword>